<dbReference type="Proteomes" id="UP000317835">
    <property type="component" value="Chromosome"/>
</dbReference>
<dbReference type="RefSeq" id="WP_145267180.1">
    <property type="nucleotide sequence ID" value="NZ_CP036426.1"/>
</dbReference>
<dbReference type="GO" id="GO:0005506">
    <property type="term" value="F:iron ion binding"/>
    <property type="evidence" value="ECO:0007669"/>
    <property type="project" value="InterPro"/>
</dbReference>
<dbReference type="KEGG" id="tpla:ElP_06510"/>
<dbReference type="OrthoDB" id="287770at2"/>
<sequence>MSPSTSSPARRLPGPLVPTVLAAALWLVAPLGSAPLPAQGREDVQTDRSVLMRKKLDHAQRILGGLTEGRFGPIAGSARSLRELSEEAVWYSLPTDDYRRYSEEFRRLTASLAEQAEAEDLDAATLSYVRLTINCVECHKYVRIRTAPPDPPR</sequence>
<dbReference type="InterPro" id="IPR002321">
    <property type="entry name" value="Cyt_c_II"/>
</dbReference>
<dbReference type="GO" id="GO:0022900">
    <property type="term" value="P:electron transport chain"/>
    <property type="evidence" value="ECO:0007669"/>
    <property type="project" value="InterPro"/>
</dbReference>
<proteinExistence type="predicted"/>
<reference evidence="1 2" key="1">
    <citation type="submission" date="2019-02" db="EMBL/GenBank/DDBJ databases">
        <title>Deep-cultivation of Planctomycetes and their phenomic and genomic characterization uncovers novel biology.</title>
        <authorList>
            <person name="Wiegand S."/>
            <person name="Jogler M."/>
            <person name="Boedeker C."/>
            <person name="Pinto D."/>
            <person name="Vollmers J."/>
            <person name="Rivas-Marin E."/>
            <person name="Kohn T."/>
            <person name="Peeters S.H."/>
            <person name="Heuer A."/>
            <person name="Rast P."/>
            <person name="Oberbeckmann S."/>
            <person name="Bunk B."/>
            <person name="Jeske O."/>
            <person name="Meyerdierks A."/>
            <person name="Storesund J.E."/>
            <person name="Kallscheuer N."/>
            <person name="Luecker S."/>
            <person name="Lage O.M."/>
            <person name="Pohl T."/>
            <person name="Merkel B.J."/>
            <person name="Hornburger P."/>
            <person name="Mueller R.-W."/>
            <person name="Bruemmer F."/>
            <person name="Labrenz M."/>
            <person name="Spormann A.M."/>
            <person name="Op den Camp H."/>
            <person name="Overmann J."/>
            <person name="Amann R."/>
            <person name="Jetten M.S.M."/>
            <person name="Mascher T."/>
            <person name="Medema M.H."/>
            <person name="Devos D.P."/>
            <person name="Kaster A.-K."/>
            <person name="Ovreas L."/>
            <person name="Rohde M."/>
            <person name="Galperin M.Y."/>
            <person name="Jogler C."/>
        </authorList>
    </citation>
    <scope>NUCLEOTIDE SEQUENCE [LARGE SCALE GENOMIC DNA]</scope>
    <source>
        <strain evidence="1 2">ElP</strain>
    </source>
</reference>
<organism evidence="1 2">
    <name type="scientific">Tautonia plasticadhaerens</name>
    <dbReference type="NCBI Taxonomy" id="2527974"/>
    <lineage>
        <taxon>Bacteria</taxon>
        <taxon>Pseudomonadati</taxon>
        <taxon>Planctomycetota</taxon>
        <taxon>Planctomycetia</taxon>
        <taxon>Isosphaerales</taxon>
        <taxon>Isosphaeraceae</taxon>
        <taxon>Tautonia</taxon>
    </lineage>
</organism>
<evidence type="ECO:0000313" key="1">
    <source>
        <dbReference type="EMBL" id="QDV32811.1"/>
    </source>
</evidence>
<name>A0A518GW96_9BACT</name>
<evidence type="ECO:0000313" key="2">
    <source>
        <dbReference type="Proteomes" id="UP000317835"/>
    </source>
</evidence>
<dbReference type="GO" id="GO:0009055">
    <property type="term" value="F:electron transfer activity"/>
    <property type="evidence" value="ECO:0007669"/>
    <property type="project" value="InterPro"/>
</dbReference>
<dbReference type="EMBL" id="CP036426">
    <property type="protein sequence ID" value="QDV32811.1"/>
    <property type="molecule type" value="Genomic_DNA"/>
</dbReference>
<protein>
    <recommendedName>
        <fullName evidence="3">Cytochrome C</fullName>
    </recommendedName>
</protein>
<dbReference type="AlphaFoldDB" id="A0A518GW96"/>
<keyword evidence="2" id="KW-1185">Reference proteome</keyword>
<dbReference type="SUPFAM" id="SSF47175">
    <property type="entry name" value="Cytochromes"/>
    <property type="match status" value="1"/>
</dbReference>
<evidence type="ECO:0008006" key="3">
    <source>
        <dbReference type="Google" id="ProtNLM"/>
    </source>
</evidence>
<dbReference type="PROSITE" id="PS51009">
    <property type="entry name" value="CYTCII"/>
    <property type="match status" value="1"/>
</dbReference>
<dbReference type="GO" id="GO:0020037">
    <property type="term" value="F:heme binding"/>
    <property type="evidence" value="ECO:0007669"/>
    <property type="project" value="InterPro"/>
</dbReference>
<accession>A0A518GW96</accession>
<gene>
    <name evidence="1" type="ORF">ElP_06510</name>
</gene>
<dbReference type="InterPro" id="IPR010980">
    <property type="entry name" value="Cyt_c/b562"/>
</dbReference>